<organism evidence="1">
    <name type="scientific">uncultured Caudovirales phage</name>
    <dbReference type="NCBI Taxonomy" id="2100421"/>
    <lineage>
        <taxon>Viruses</taxon>
        <taxon>Duplodnaviria</taxon>
        <taxon>Heunggongvirae</taxon>
        <taxon>Uroviricota</taxon>
        <taxon>Caudoviricetes</taxon>
        <taxon>Peduoviridae</taxon>
        <taxon>Maltschvirus</taxon>
        <taxon>Maltschvirus maltsch</taxon>
    </lineage>
</organism>
<gene>
    <name evidence="1" type="ORF">UFOVP42_31</name>
</gene>
<dbReference type="SUPFAM" id="SSF88874">
    <property type="entry name" value="Receptor-binding domain of short tail fibre protein gp12"/>
    <property type="match status" value="1"/>
</dbReference>
<evidence type="ECO:0008006" key="2">
    <source>
        <dbReference type="Google" id="ProtNLM"/>
    </source>
</evidence>
<dbReference type="EMBL" id="LR796169">
    <property type="protein sequence ID" value="CAB4123332.1"/>
    <property type="molecule type" value="Genomic_DNA"/>
</dbReference>
<evidence type="ECO:0000313" key="1">
    <source>
        <dbReference type="EMBL" id="CAB4123332.1"/>
    </source>
</evidence>
<sequence>MASVNLSPLFNGITSFDSTGNILAGGLLYTYQAGSSTPLATYTTVDGDIANANPIVLGTDGKLPSEMWLQTGYSYKFVLETSANVLVDTYDNIAGILTSIPSSSSTLPTGVILLWSGSIGAIPSGYLLCNGTNGTPDLRNSFIVGAGNTYAVAQTGGSADSVVIAHTHTATSTSTVTDPGHVHDATGTVLLGGGGSGFNWDNGLGAARAVLSAVTGISVATSTTNTSTGVSGTDKNLPPYYALAYIMKS</sequence>
<proteinExistence type="predicted"/>
<name>A0A6J5KQ54_9CAUD</name>
<protein>
    <recommendedName>
        <fullName evidence="2">Phage tail collar domain containing protein</fullName>
    </recommendedName>
</protein>
<accession>A0A6J5KQ54</accession>
<reference evidence="1" key="1">
    <citation type="submission" date="2020-04" db="EMBL/GenBank/DDBJ databases">
        <authorList>
            <person name="Chiriac C."/>
            <person name="Salcher M."/>
            <person name="Ghai R."/>
            <person name="Kavagutti S V."/>
        </authorList>
    </citation>
    <scope>NUCLEOTIDE SEQUENCE</scope>
</reference>